<evidence type="ECO:0000259" key="10">
    <source>
        <dbReference type="PROSITE" id="PS51194"/>
    </source>
</evidence>
<dbReference type="InterPro" id="IPR007502">
    <property type="entry name" value="Helicase-assoc_dom"/>
</dbReference>
<feature type="domain" description="Helicase C-terminal" evidence="10">
    <location>
        <begin position="218"/>
        <end position="400"/>
    </location>
</feature>
<keyword evidence="5" id="KW-0347">Helicase</keyword>
<dbReference type="GO" id="GO:0071013">
    <property type="term" value="C:catalytic step 2 spliceosome"/>
    <property type="evidence" value="ECO:0007669"/>
    <property type="project" value="TreeGrafter"/>
</dbReference>
<feature type="compositionally biased region" description="Basic and acidic residues" evidence="8">
    <location>
        <begin position="732"/>
        <end position="749"/>
    </location>
</feature>
<evidence type="ECO:0000256" key="3">
    <source>
        <dbReference type="ARBA" id="ARBA00022741"/>
    </source>
</evidence>
<accession>A0A507EEV4</accession>
<evidence type="ECO:0000256" key="4">
    <source>
        <dbReference type="ARBA" id="ARBA00022801"/>
    </source>
</evidence>
<evidence type="ECO:0000259" key="9">
    <source>
        <dbReference type="PROSITE" id="PS51192"/>
    </source>
</evidence>
<reference evidence="11 12" key="1">
    <citation type="journal article" date="2019" name="Sci. Rep.">
        <title>Comparative genomics of chytrid fungi reveal insights into the obligate biotrophic and pathogenic lifestyle of Synchytrium endobioticum.</title>
        <authorList>
            <person name="van de Vossenberg B.T.L.H."/>
            <person name="Warris S."/>
            <person name="Nguyen H.D.T."/>
            <person name="van Gent-Pelzer M.P.E."/>
            <person name="Joly D.L."/>
            <person name="van de Geest H.C."/>
            <person name="Bonants P.J.M."/>
            <person name="Smith D.S."/>
            <person name="Levesque C.A."/>
            <person name="van der Lee T.A.J."/>
        </authorList>
    </citation>
    <scope>NUCLEOTIDE SEQUENCE [LARGE SCALE GENOMIC DNA]</scope>
    <source>
        <strain evidence="11 12">CBS 809.83</strain>
    </source>
</reference>
<feature type="region of interest" description="Disordered" evidence="8">
    <location>
        <begin position="804"/>
        <end position="847"/>
    </location>
</feature>
<evidence type="ECO:0000256" key="6">
    <source>
        <dbReference type="ARBA" id="ARBA00022840"/>
    </source>
</evidence>
<dbReference type="Pfam" id="PF00271">
    <property type="entry name" value="Helicase_C"/>
    <property type="match status" value="1"/>
</dbReference>
<dbReference type="GO" id="GO:0016787">
    <property type="term" value="F:hydrolase activity"/>
    <property type="evidence" value="ECO:0007669"/>
    <property type="project" value="UniProtKB-KW"/>
</dbReference>
<comment type="catalytic activity">
    <reaction evidence="7">
        <text>ATP + H2O = ADP + phosphate + H(+)</text>
        <dbReference type="Rhea" id="RHEA:13065"/>
        <dbReference type="ChEBI" id="CHEBI:15377"/>
        <dbReference type="ChEBI" id="CHEBI:15378"/>
        <dbReference type="ChEBI" id="CHEBI:30616"/>
        <dbReference type="ChEBI" id="CHEBI:43474"/>
        <dbReference type="ChEBI" id="CHEBI:456216"/>
        <dbReference type="EC" id="3.6.4.13"/>
    </reaction>
</comment>
<dbReference type="InterPro" id="IPR014001">
    <property type="entry name" value="Helicase_ATP-bd"/>
</dbReference>
<dbReference type="Pfam" id="PF21010">
    <property type="entry name" value="HA2_C"/>
    <property type="match status" value="1"/>
</dbReference>
<dbReference type="SMART" id="SM00847">
    <property type="entry name" value="HA2"/>
    <property type="match status" value="1"/>
</dbReference>
<organism evidence="11 12">
    <name type="scientific">Powellomyces hirtus</name>
    <dbReference type="NCBI Taxonomy" id="109895"/>
    <lineage>
        <taxon>Eukaryota</taxon>
        <taxon>Fungi</taxon>
        <taxon>Fungi incertae sedis</taxon>
        <taxon>Chytridiomycota</taxon>
        <taxon>Chytridiomycota incertae sedis</taxon>
        <taxon>Chytridiomycetes</taxon>
        <taxon>Spizellomycetales</taxon>
        <taxon>Powellomycetaceae</taxon>
        <taxon>Powellomyces</taxon>
    </lineage>
</organism>
<evidence type="ECO:0000256" key="2">
    <source>
        <dbReference type="ARBA" id="ARBA00022664"/>
    </source>
</evidence>
<dbReference type="GO" id="GO:0005524">
    <property type="term" value="F:ATP binding"/>
    <property type="evidence" value="ECO:0007669"/>
    <property type="project" value="UniProtKB-KW"/>
</dbReference>
<comment type="caution">
    <text evidence="11">The sequence shown here is derived from an EMBL/GenBank/DDBJ whole genome shotgun (WGS) entry which is preliminary data.</text>
</comment>
<dbReference type="SUPFAM" id="SSF52540">
    <property type="entry name" value="P-loop containing nucleoside triphosphate hydrolases"/>
    <property type="match status" value="1"/>
</dbReference>
<dbReference type="FunFam" id="3.40.50.300:FF:000615">
    <property type="entry name" value="pre-mRNA-splicing factor ATP-dependent RNA helicase DEAH7"/>
    <property type="match status" value="1"/>
</dbReference>
<dbReference type="CDD" id="cd18791">
    <property type="entry name" value="SF2_C_RHA"/>
    <property type="match status" value="1"/>
</dbReference>
<evidence type="ECO:0000313" key="12">
    <source>
        <dbReference type="Proteomes" id="UP000318582"/>
    </source>
</evidence>
<evidence type="ECO:0000256" key="1">
    <source>
        <dbReference type="ARBA" id="ARBA00012552"/>
    </source>
</evidence>
<proteinExistence type="predicted"/>
<dbReference type="FunFam" id="3.40.50.300:FF:000145">
    <property type="entry name" value="probable ATP-dependent RNA helicase DHX40"/>
    <property type="match status" value="1"/>
</dbReference>
<dbReference type="InterPro" id="IPR048333">
    <property type="entry name" value="HA2_WH"/>
</dbReference>
<dbReference type="CDD" id="cd17917">
    <property type="entry name" value="DEXHc_RHA-like"/>
    <property type="match status" value="1"/>
</dbReference>
<dbReference type="SMART" id="SM00487">
    <property type="entry name" value="DEXDc"/>
    <property type="match status" value="1"/>
</dbReference>
<evidence type="ECO:0000256" key="7">
    <source>
        <dbReference type="ARBA" id="ARBA00047984"/>
    </source>
</evidence>
<dbReference type="PROSITE" id="PS51194">
    <property type="entry name" value="HELICASE_CTER"/>
    <property type="match status" value="1"/>
</dbReference>
<gene>
    <name evidence="11" type="ORF">PhCBS80983_g00427</name>
</gene>
<evidence type="ECO:0000256" key="8">
    <source>
        <dbReference type="SAM" id="MobiDB-lite"/>
    </source>
</evidence>
<dbReference type="InterPro" id="IPR011545">
    <property type="entry name" value="DEAD/DEAH_box_helicase_dom"/>
</dbReference>
<dbReference type="PANTHER" id="PTHR18934:SF85">
    <property type="entry name" value="ATP-DEPENDENT RNA HELICASE DHX8"/>
    <property type="match status" value="1"/>
</dbReference>
<dbReference type="SMART" id="SM00490">
    <property type="entry name" value="HELICc"/>
    <property type="match status" value="1"/>
</dbReference>
<protein>
    <recommendedName>
        <fullName evidence="1">RNA helicase</fullName>
        <ecNumber evidence="1">3.6.4.13</ecNumber>
    </recommendedName>
</protein>
<feature type="region of interest" description="Disordered" evidence="8">
    <location>
        <begin position="724"/>
        <end position="782"/>
    </location>
</feature>
<dbReference type="InterPro" id="IPR027417">
    <property type="entry name" value="P-loop_NTPase"/>
</dbReference>
<keyword evidence="12" id="KW-1185">Reference proteome</keyword>
<dbReference type="GO" id="GO:0000390">
    <property type="term" value="P:spliceosomal complex disassembly"/>
    <property type="evidence" value="ECO:0007669"/>
    <property type="project" value="TreeGrafter"/>
</dbReference>
<dbReference type="GO" id="GO:0003724">
    <property type="term" value="F:RNA helicase activity"/>
    <property type="evidence" value="ECO:0007669"/>
    <property type="project" value="UniProtKB-EC"/>
</dbReference>
<feature type="region of interest" description="Disordered" evidence="8">
    <location>
        <begin position="569"/>
        <end position="595"/>
    </location>
</feature>
<dbReference type="STRING" id="109895.A0A507EEV4"/>
<keyword evidence="2" id="KW-0507">mRNA processing</keyword>
<feature type="domain" description="Helicase ATP-binding" evidence="9">
    <location>
        <begin position="29"/>
        <end position="191"/>
    </location>
</feature>
<dbReference type="Gene3D" id="3.40.50.300">
    <property type="entry name" value="P-loop containing nucleotide triphosphate hydrolases"/>
    <property type="match status" value="2"/>
</dbReference>
<dbReference type="AlphaFoldDB" id="A0A507EEV4"/>
<dbReference type="PANTHER" id="PTHR18934">
    <property type="entry name" value="ATP-DEPENDENT RNA HELICASE"/>
    <property type="match status" value="1"/>
</dbReference>
<dbReference type="Pfam" id="PF04408">
    <property type="entry name" value="WHD_HA2"/>
    <property type="match status" value="1"/>
</dbReference>
<dbReference type="EC" id="3.6.4.13" evidence="1"/>
<evidence type="ECO:0000256" key="5">
    <source>
        <dbReference type="ARBA" id="ARBA00022806"/>
    </source>
</evidence>
<feature type="compositionally biased region" description="Basic and acidic residues" evidence="8">
    <location>
        <begin position="579"/>
        <end position="595"/>
    </location>
</feature>
<dbReference type="Proteomes" id="UP000318582">
    <property type="component" value="Unassembled WGS sequence"/>
</dbReference>
<dbReference type="InterPro" id="IPR001650">
    <property type="entry name" value="Helicase_C-like"/>
</dbReference>
<keyword evidence="6" id="KW-0067">ATP-binding</keyword>
<dbReference type="GO" id="GO:0003723">
    <property type="term" value="F:RNA binding"/>
    <property type="evidence" value="ECO:0007669"/>
    <property type="project" value="TreeGrafter"/>
</dbReference>
<sequence length="869" mass="97203">MAPADTTQFPSYDTARKELPIYTYREELLEAIRDHQVLVVVGDTGSGKTTQLPQYVLESLPEIRKICVTQPRRIAALSAARRVAEESKTRIGTVVGYSIRFERRASPETRLLYVTDGTLLRAVESDPEVRAYDLVILDEAHERSIETDVLFGLLRRACRLRPELKIVVMSATLDIDKFSDFFGEAPVFSIPGRMYAVDIFWQKQLKLGTAKATFVRRAVDTVMHIHKNEEPGDVLVFLTGQSEIEQAIRMVQEAHDELDYVDVKYRSRVRTIALYPIFSALETLEQRAIFDPAPEGVRKVVFATNIAQTSVTIPGITYVVDSGFVKQKMYDPQTAIDALMVVPISQAAATQRAGRAGRTGIGKVFRLYSRDAFDDMDAATVPEIQRSALLGTVLALKTMGIDDILNFEFIDPPDPDLVIAATKQLFWLGAVDEHGHLTPLGKQMAAFPISPYLSRTLVSAALDFHCSYEMLVVAAMLSVEEVYAPQRSKKKQAAAEACWQHFNDPTGDHLTLLRIFTEWEATGFEKKWAFDNFLHHRALRAAKEVRGQLEDVMRTLGLPIIKAARIESRHDRKRRKRDARIAETDSGHRQSRSTDYDDYRSVDATSILRALCTAFYTNTAKKHPSRAVFYPYIAAVGAPDSYPTMTLQPPNTSSTPSSIMALCLHPQSSLADSHNGQQCDFVIYNDVQYVNRATMRVVSKVHLDWVRVLMGRLTVLDEARLTGSTSITSPTRRTERRPSLIDIATRDLDATDSQPLSEDDEKSDHAGAKRSGSATNKPSVAGKPEFVLEHEVIDESHQVEFAIGSESKKPSPLSPQPGLHTHHSHPSSSATINQPPAVPCENDSEVRKREQVLEAAKARYLKRRKNRSS</sequence>
<dbReference type="Pfam" id="PF00270">
    <property type="entry name" value="DEAD"/>
    <property type="match status" value="1"/>
</dbReference>
<dbReference type="Gene3D" id="1.20.120.1080">
    <property type="match status" value="1"/>
</dbReference>
<keyword evidence="3" id="KW-0547">Nucleotide-binding</keyword>
<name>A0A507EEV4_9FUNG</name>
<dbReference type="EMBL" id="QEAQ01000003">
    <property type="protein sequence ID" value="TPX62312.1"/>
    <property type="molecule type" value="Genomic_DNA"/>
</dbReference>
<evidence type="ECO:0000313" key="11">
    <source>
        <dbReference type="EMBL" id="TPX62312.1"/>
    </source>
</evidence>
<keyword evidence="4" id="KW-0378">Hydrolase</keyword>
<dbReference type="PROSITE" id="PS51192">
    <property type="entry name" value="HELICASE_ATP_BIND_1"/>
    <property type="match status" value="1"/>
</dbReference>